<dbReference type="GO" id="GO:0006885">
    <property type="term" value="P:regulation of pH"/>
    <property type="evidence" value="ECO:0007669"/>
    <property type="project" value="TreeGrafter"/>
</dbReference>
<evidence type="ECO:0000256" key="2">
    <source>
        <dbReference type="ARBA" id="ARBA00022448"/>
    </source>
</evidence>
<feature type="transmembrane region" description="Helical" evidence="11">
    <location>
        <begin position="120"/>
        <end position="142"/>
    </location>
</feature>
<comment type="caution">
    <text evidence="15">The sequence shown here is derived from an EMBL/GenBank/DDBJ whole genome shotgun (WGS) entry which is preliminary data.</text>
</comment>
<evidence type="ECO:0000313" key="16">
    <source>
        <dbReference type="Proteomes" id="UP001163823"/>
    </source>
</evidence>
<dbReference type="GO" id="GO:0012505">
    <property type="term" value="C:endomembrane system"/>
    <property type="evidence" value="ECO:0007669"/>
    <property type="project" value="TreeGrafter"/>
</dbReference>
<dbReference type="PANTHER" id="PTHR32468:SF0">
    <property type="entry name" value="K(+)_H(+) ANTIPORTER 1"/>
    <property type="match status" value="1"/>
</dbReference>
<evidence type="ECO:0000256" key="8">
    <source>
        <dbReference type="ARBA" id="ARBA00023065"/>
    </source>
</evidence>
<dbReference type="Pfam" id="PF23256">
    <property type="entry name" value="CHX17_2nd"/>
    <property type="match status" value="1"/>
</dbReference>
<keyword evidence="2" id="KW-0813">Transport</keyword>
<dbReference type="GO" id="GO:0006813">
    <property type="term" value="P:potassium ion transport"/>
    <property type="evidence" value="ECO:0007669"/>
    <property type="project" value="UniProtKB-KW"/>
</dbReference>
<name>A0AAD7VE58_QUISA</name>
<feature type="domain" description="Cation/H(+) antiporter C-terminal" evidence="14">
    <location>
        <begin position="635"/>
        <end position="769"/>
    </location>
</feature>
<dbReference type="Pfam" id="PF00999">
    <property type="entry name" value="Na_H_Exchanger"/>
    <property type="match status" value="1"/>
</dbReference>
<keyword evidence="7 11" id="KW-1133">Transmembrane helix</keyword>
<evidence type="ECO:0000313" key="15">
    <source>
        <dbReference type="EMBL" id="KAJ7972531.1"/>
    </source>
</evidence>
<keyword evidence="6" id="KW-0630">Potassium</keyword>
<evidence type="ECO:0000259" key="13">
    <source>
        <dbReference type="Pfam" id="PF23256"/>
    </source>
</evidence>
<sequence length="802" mass="88250">MLHNITSIKTSSDGAWQGDNPFNYAFPLLIIQTTLVLFVSRFIAFLLKPLRQPKVIAEMIGGILLGPSAFSRNKNFKDLAFPSWSIPILESVASIGLLFFLFLVGLELDLTSIRRSGKRAFTIALAGISLPFLLAVGITFLLQKVIHVNNNVGYVQFLMFIAVSLSVTAFPVLARILAELKLFTTQVGETAMAAAAFNDVAAWILLALAVALASGGHKSPLISIWVLISGIVFVVFMLLLIRPMMNWVASKLSKEHEVVDEAFICLTLAGVMLSGFMTDLIGIHSIFGGFVFGLTIPKKGDFADRLIKRIEDFVSCLLLPLYFASSGLKTDVTQLHGVEAWGLLVLVISVACAGKIFGTFFVAILWMIPVRESLTLGVLMNTKGLVELIVLNIGKEKKILNDEMFTVLVLMALFTTFLTTPTVMAIYKPARRQGLSSQTHHHQLQRQLQPLTDLHQELRILACVYGPGNVPSLINLIESIRTTNSPIKLYIVQLVELTDRSSSILMVQRNRKNGFPLINRCRKDGMHNDQIAAAFEAYGQVGRISVRHSTAISTLSTMHEDICYVAEDKKVAVIILPFHKQQSGVDGEAIEENMGQGWREVNKRVMNTATCSVAVLVNREFELVADPTSTMPRRVCILFFGGPDDRKVLELGSRMVEHPAVMLTLLRLSGNSEADDAELDEVAITEFKMKWQGSVNYVEKEANKITEEVISMAKGKAFELLIVGKGSYASTMVANLTDFQAEHTELGTIGDLLSSADLNITSSVLVIQTQELAKSNKTTVLKMTRNNKAVIKEVIRDSGSSV</sequence>
<feature type="transmembrane region" description="Helical" evidence="11">
    <location>
        <begin position="84"/>
        <end position="108"/>
    </location>
</feature>
<dbReference type="GO" id="GO:0016020">
    <property type="term" value="C:membrane"/>
    <property type="evidence" value="ECO:0007669"/>
    <property type="project" value="UniProtKB-SubCell"/>
</dbReference>
<dbReference type="KEGG" id="qsa:O6P43_010404"/>
<keyword evidence="4" id="KW-0633">Potassium transport</keyword>
<comment type="subcellular location">
    <subcellularLocation>
        <location evidence="1">Membrane</location>
        <topology evidence="1">Multi-pass membrane protein</topology>
    </subcellularLocation>
</comment>
<keyword evidence="16" id="KW-1185">Reference proteome</keyword>
<evidence type="ECO:0000256" key="6">
    <source>
        <dbReference type="ARBA" id="ARBA00022958"/>
    </source>
</evidence>
<dbReference type="InterPro" id="IPR006153">
    <property type="entry name" value="Cation/H_exchanger_TM"/>
</dbReference>
<dbReference type="FunFam" id="1.20.1530.20:FF:000003">
    <property type="entry name" value="Cation/H(+) antiporter 15"/>
    <property type="match status" value="1"/>
</dbReference>
<feature type="transmembrane region" description="Helical" evidence="11">
    <location>
        <begin position="405"/>
        <end position="427"/>
    </location>
</feature>
<feature type="transmembrane region" description="Helical" evidence="11">
    <location>
        <begin position="190"/>
        <end position="215"/>
    </location>
</feature>
<feature type="transmembrane region" description="Helical" evidence="11">
    <location>
        <begin position="24"/>
        <end position="43"/>
    </location>
</feature>
<keyword evidence="9 11" id="KW-0472">Membrane</keyword>
<dbReference type="GO" id="GO:0015297">
    <property type="term" value="F:antiporter activity"/>
    <property type="evidence" value="ECO:0007669"/>
    <property type="project" value="UniProtKB-KW"/>
</dbReference>
<evidence type="ECO:0000259" key="14">
    <source>
        <dbReference type="Pfam" id="PF23259"/>
    </source>
</evidence>
<evidence type="ECO:0000259" key="12">
    <source>
        <dbReference type="Pfam" id="PF00999"/>
    </source>
</evidence>
<keyword evidence="5 11" id="KW-0812">Transmembrane</keyword>
<feature type="domain" description="Cation/H(+) antiporter central" evidence="13">
    <location>
        <begin position="489"/>
        <end position="621"/>
    </location>
</feature>
<dbReference type="GO" id="GO:1902600">
    <property type="term" value="P:proton transmembrane transport"/>
    <property type="evidence" value="ECO:0007669"/>
    <property type="project" value="InterPro"/>
</dbReference>
<feature type="domain" description="Cation/H+ exchanger transmembrane" evidence="12">
    <location>
        <begin position="39"/>
        <end position="423"/>
    </location>
</feature>
<dbReference type="InterPro" id="IPR050794">
    <property type="entry name" value="CPA2_transporter"/>
</dbReference>
<feature type="transmembrane region" description="Helical" evidence="11">
    <location>
        <begin position="262"/>
        <end position="292"/>
    </location>
</feature>
<dbReference type="Pfam" id="PF23259">
    <property type="entry name" value="CHX17_C"/>
    <property type="match status" value="1"/>
</dbReference>
<dbReference type="AlphaFoldDB" id="A0AAD7VE58"/>
<accession>A0AAD7VE58</accession>
<evidence type="ECO:0000256" key="10">
    <source>
        <dbReference type="ARBA" id="ARBA00038341"/>
    </source>
</evidence>
<keyword evidence="8" id="KW-0406">Ion transport</keyword>
<feature type="transmembrane region" description="Helical" evidence="11">
    <location>
        <begin position="154"/>
        <end position="178"/>
    </location>
</feature>
<proteinExistence type="inferred from homology"/>
<protein>
    <submittedName>
        <fullName evidence="15">Cation/H(+) antiporter like</fullName>
    </submittedName>
</protein>
<evidence type="ECO:0000256" key="4">
    <source>
        <dbReference type="ARBA" id="ARBA00022538"/>
    </source>
</evidence>
<evidence type="ECO:0000256" key="3">
    <source>
        <dbReference type="ARBA" id="ARBA00022449"/>
    </source>
</evidence>
<comment type="similarity">
    <text evidence="10">Belongs to the monovalent cation:proton antiporter 2 (CPA2) transporter (TC 2.A.37) family. CHX (TC 2.A.37.4) subfamily.</text>
</comment>
<dbReference type="InterPro" id="IPR057290">
    <property type="entry name" value="CHX17_C"/>
</dbReference>
<reference evidence="15" key="1">
    <citation type="journal article" date="2023" name="Science">
        <title>Elucidation of the pathway for biosynthesis of saponin adjuvants from the soapbark tree.</title>
        <authorList>
            <person name="Reed J."/>
            <person name="Orme A."/>
            <person name="El-Demerdash A."/>
            <person name="Owen C."/>
            <person name="Martin L.B.B."/>
            <person name="Misra R.C."/>
            <person name="Kikuchi S."/>
            <person name="Rejzek M."/>
            <person name="Martin A.C."/>
            <person name="Harkess A."/>
            <person name="Leebens-Mack J."/>
            <person name="Louveau T."/>
            <person name="Stephenson M.J."/>
            <person name="Osbourn A."/>
        </authorList>
    </citation>
    <scope>NUCLEOTIDE SEQUENCE</scope>
    <source>
        <strain evidence="15">S10</strain>
    </source>
</reference>
<dbReference type="Proteomes" id="UP001163823">
    <property type="component" value="Chromosome 4"/>
</dbReference>
<gene>
    <name evidence="15" type="ORF">O6P43_010404</name>
</gene>
<evidence type="ECO:0000256" key="9">
    <source>
        <dbReference type="ARBA" id="ARBA00023136"/>
    </source>
</evidence>
<organism evidence="15 16">
    <name type="scientific">Quillaja saponaria</name>
    <name type="common">Soap bark tree</name>
    <dbReference type="NCBI Taxonomy" id="32244"/>
    <lineage>
        <taxon>Eukaryota</taxon>
        <taxon>Viridiplantae</taxon>
        <taxon>Streptophyta</taxon>
        <taxon>Embryophyta</taxon>
        <taxon>Tracheophyta</taxon>
        <taxon>Spermatophyta</taxon>
        <taxon>Magnoliopsida</taxon>
        <taxon>eudicotyledons</taxon>
        <taxon>Gunneridae</taxon>
        <taxon>Pentapetalae</taxon>
        <taxon>rosids</taxon>
        <taxon>fabids</taxon>
        <taxon>Fabales</taxon>
        <taxon>Quillajaceae</taxon>
        <taxon>Quillaja</taxon>
    </lineage>
</organism>
<evidence type="ECO:0000256" key="5">
    <source>
        <dbReference type="ARBA" id="ARBA00022692"/>
    </source>
</evidence>
<keyword evidence="3" id="KW-0050">Antiport</keyword>
<dbReference type="Gene3D" id="1.20.1530.20">
    <property type="match status" value="1"/>
</dbReference>
<feature type="transmembrane region" description="Helical" evidence="11">
    <location>
        <begin position="340"/>
        <end position="368"/>
    </location>
</feature>
<evidence type="ECO:0000256" key="1">
    <source>
        <dbReference type="ARBA" id="ARBA00004141"/>
    </source>
</evidence>
<evidence type="ECO:0000256" key="7">
    <source>
        <dbReference type="ARBA" id="ARBA00022989"/>
    </source>
</evidence>
<dbReference type="InterPro" id="IPR057291">
    <property type="entry name" value="CHX17_2nd"/>
</dbReference>
<evidence type="ECO:0000256" key="11">
    <source>
        <dbReference type="SAM" id="Phobius"/>
    </source>
</evidence>
<feature type="transmembrane region" description="Helical" evidence="11">
    <location>
        <begin position="221"/>
        <end position="241"/>
    </location>
</feature>
<dbReference type="PANTHER" id="PTHR32468">
    <property type="entry name" value="CATION/H + ANTIPORTER"/>
    <property type="match status" value="1"/>
</dbReference>
<dbReference type="EMBL" id="JARAOO010000004">
    <property type="protein sequence ID" value="KAJ7972531.1"/>
    <property type="molecule type" value="Genomic_DNA"/>
</dbReference>
<dbReference type="InterPro" id="IPR038770">
    <property type="entry name" value="Na+/solute_symporter_sf"/>
</dbReference>